<organism evidence="1 2">
    <name type="scientific">Exaiptasia diaphana</name>
    <name type="common">Tropical sea anemone</name>
    <name type="synonym">Aiptasia pulchella</name>
    <dbReference type="NCBI Taxonomy" id="2652724"/>
    <lineage>
        <taxon>Eukaryota</taxon>
        <taxon>Metazoa</taxon>
        <taxon>Cnidaria</taxon>
        <taxon>Anthozoa</taxon>
        <taxon>Hexacorallia</taxon>
        <taxon>Actiniaria</taxon>
        <taxon>Aiptasiidae</taxon>
        <taxon>Exaiptasia</taxon>
    </lineage>
</organism>
<dbReference type="RefSeq" id="XP_028515391.1">
    <property type="nucleotide sequence ID" value="XM_028659590.1"/>
</dbReference>
<evidence type="ECO:0000313" key="2">
    <source>
        <dbReference type="Proteomes" id="UP000887567"/>
    </source>
</evidence>
<dbReference type="EnsemblMetazoa" id="XM_028659590.1">
    <property type="protein sequence ID" value="XP_028515391.1"/>
    <property type="gene ID" value="LOC110240757"/>
</dbReference>
<proteinExistence type="predicted"/>
<keyword evidence="2" id="KW-1185">Reference proteome</keyword>
<dbReference type="Gene3D" id="3.40.50.300">
    <property type="entry name" value="P-loop containing nucleotide triphosphate hydrolases"/>
    <property type="match status" value="1"/>
</dbReference>
<name>A0A913YMB4_EXADI</name>
<dbReference type="CDD" id="cd18809">
    <property type="entry name" value="SF1_C_RecD"/>
    <property type="match status" value="1"/>
</dbReference>
<dbReference type="KEGG" id="epa:110240757"/>
<dbReference type="PANTHER" id="PTHR47642:SF8">
    <property type="entry name" value="ATP-DEPENDENT DNA HELICASE"/>
    <property type="match status" value="1"/>
</dbReference>
<dbReference type="OrthoDB" id="8048846at2759"/>
<dbReference type="AlphaFoldDB" id="A0A913YMB4"/>
<sequence length="400" mass="45868">MRQKNDQAFTALLNRFRTATQTDEDIEAIQSRQISPTDINYPSDALHIWAENKPVDEHNRMKLEQIPKPMFTVRASDLYPTNVTKQDIDRVLSRGRSETGGLDYKFHLKETARVMLTSNIDIADRLINGQIGTVFKIDSNPNTQNPSIIYVKFDDNKAGENKINNSNNQYAKQHKVVPLEPILVKIKVRPNKPSSPEIQRVQFPLTLAWACTVHKTQGLTLDRVVISFDLNRQKNFNYGQIYVALSRAKTLQGIHILGKIEHKHVKANAKTSDEYERLRKDFNKLGIHECNQEQSFCSTKSLVITLLNIRSLNKHSIDIKYDSAVFNSDVLALTETQLLPNTNGGRFFLPLENYLNKGLGHSPESRMIPLNMVTVNNKAIKQRLQKHAYHAESYKYPREY</sequence>
<dbReference type="InterPro" id="IPR027417">
    <property type="entry name" value="P-loop_NTPase"/>
</dbReference>
<protein>
    <recommendedName>
        <fullName evidence="3">ATP-dependent DNA helicase PIF1</fullName>
    </recommendedName>
</protein>
<accession>A0A913YMB4</accession>
<dbReference type="GeneID" id="110240757"/>
<reference evidence="1" key="1">
    <citation type="submission" date="2022-11" db="UniProtKB">
        <authorList>
            <consortium name="EnsemblMetazoa"/>
        </authorList>
    </citation>
    <scope>IDENTIFICATION</scope>
</reference>
<dbReference type="InterPro" id="IPR051055">
    <property type="entry name" value="PIF1_helicase"/>
</dbReference>
<dbReference type="Proteomes" id="UP000887567">
    <property type="component" value="Unplaced"/>
</dbReference>
<dbReference type="SUPFAM" id="SSF52540">
    <property type="entry name" value="P-loop containing nucleoside triphosphate hydrolases"/>
    <property type="match status" value="1"/>
</dbReference>
<evidence type="ECO:0008006" key="3">
    <source>
        <dbReference type="Google" id="ProtNLM"/>
    </source>
</evidence>
<dbReference type="PANTHER" id="PTHR47642">
    <property type="entry name" value="ATP-DEPENDENT DNA HELICASE"/>
    <property type="match status" value="1"/>
</dbReference>
<evidence type="ECO:0000313" key="1">
    <source>
        <dbReference type="EnsemblMetazoa" id="XP_028515391.1"/>
    </source>
</evidence>